<keyword evidence="2" id="KW-1185">Reference proteome</keyword>
<reference evidence="1" key="1">
    <citation type="submission" date="2022-08" db="EMBL/GenBank/DDBJ databases">
        <title>Genome Sequence of Lecanicillium fungicola.</title>
        <authorList>
            <person name="Buettner E."/>
        </authorList>
    </citation>
    <scope>NUCLEOTIDE SEQUENCE</scope>
    <source>
        <strain evidence="1">Babe33</strain>
    </source>
</reference>
<protein>
    <submittedName>
        <fullName evidence="1">Uncharacterized protein</fullName>
    </submittedName>
</protein>
<sequence>MGDREALCAALKPAHYDIDLYNLNFENWTYDGRVAIQAEFSTPLQMIKIHASHLQFKSAKVTIDSAVVTESTTFEKDEKAQVITIHLIKEVPAVKSAIITIEFVGTINDELSGFFRSQYRPIVNPATSVHRDENGAHYVLSTHMEPNYARRAFPCFDVPNLKATFALSIEVPSDLVALSNMPVKSTSSSDRPGWNVVSFETTPVMSTYLVAWAVGDFAYLETATETKYKNGPIPIRIYTVKGIENESKFALGIAPKAIDLYSKLFDIPCPLDKIDILVVPEMLMTSMENWGLVTSRGSAVLFNEAKSNQINKQIVADNICHELSHQWFGNLVTMQWWDELWLNEGFATWVSHYAVDQLFPDWGIWGTFANGRGEDAFRADGIRGSHPVHIPFEDGTQLHQIFDEISYGKGCAVIRMLVAYVGSETFFKGVSEYLKANLYGNATGDALWKALDAASGKDVGALAHSWLNSVGYPVVTVEEDLEKGEITLTQSRFLTSGDVKPEDDTTLWQIPLCITGVPRGQEDRILTTRQTTISGVDMSLYTVNTDGTGFYRVAYPPARLAKLTTQLHRLSNEDKIAILGSVTALATTGNGSPTSVLKFLQAFKDEKEYAVWVSVVETLQTIGEAFDEDAQIRAGLKQFELRLLEGTVNELLKEGPPGGEFMKKILWRMMLNRAAVCGHAATVETFSPKFNTWAASDGGLDPLMRRIIFLAALTKDSFSAHDTLLAKVATQVPGSDAMADALVSLTKTDSTAHLANVTALMFSGTIGLQDMQHLLFGLAANPIGRAAQWSLVKEHWDMVRSQISDPGLFSQFLGAVLNRFGSKTAVADIEEFFEGKSTEAFATTLRSAKEAILARARYREREAEGLREWLLDGGYI</sequence>
<evidence type="ECO:0000313" key="2">
    <source>
        <dbReference type="Proteomes" id="UP001143910"/>
    </source>
</evidence>
<gene>
    <name evidence="1" type="ORF">NQ176_g3954</name>
</gene>
<accession>A0ACC1NIM5</accession>
<dbReference type="EMBL" id="JANJQO010000399">
    <property type="protein sequence ID" value="KAJ2978198.1"/>
    <property type="molecule type" value="Genomic_DNA"/>
</dbReference>
<dbReference type="Proteomes" id="UP001143910">
    <property type="component" value="Unassembled WGS sequence"/>
</dbReference>
<evidence type="ECO:0000313" key="1">
    <source>
        <dbReference type="EMBL" id="KAJ2978198.1"/>
    </source>
</evidence>
<comment type="caution">
    <text evidence="1">The sequence shown here is derived from an EMBL/GenBank/DDBJ whole genome shotgun (WGS) entry which is preliminary data.</text>
</comment>
<name>A0ACC1NIM5_9HYPO</name>
<proteinExistence type="predicted"/>
<organism evidence="1 2">
    <name type="scientific">Zarea fungicola</name>
    <dbReference type="NCBI Taxonomy" id="93591"/>
    <lineage>
        <taxon>Eukaryota</taxon>
        <taxon>Fungi</taxon>
        <taxon>Dikarya</taxon>
        <taxon>Ascomycota</taxon>
        <taxon>Pezizomycotina</taxon>
        <taxon>Sordariomycetes</taxon>
        <taxon>Hypocreomycetidae</taxon>
        <taxon>Hypocreales</taxon>
        <taxon>Cordycipitaceae</taxon>
        <taxon>Zarea</taxon>
    </lineage>
</organism>